<evidence type="ECO:0000313" key="3">
    <source>
        <dbReference type="Proteomes" id="UP001175000"/>
    </source>
</evidence>
<proteinExistence type="predicted"/>
<protein>
    <recommendedName>
        <fullName evidence="4">Transmembrane protein</fullName>
    </recommendedName>
</protein>
<keyword evidence="1" id="KW-1133">Transmembrane helix</keyword>
<evidence type="ECO:0000313" key="2">
    <source>
        <dbReference type="EMBL" id="KAK0633853.1"/>
    </source>
</evidence>
<keyword evidence="1" id="KW-0812">Transmembrane</keyword>
<keyword evidence="1" id="KW-0472">Membrane</keyword>
<feature type="transmembrane region" description="Helical" evidence="1">
    <location>
        <begin position="86"/>
        <end position="106"/>
    </location>
</feature>
<feature type="transmembrane region" description="Helical" evidence="1">
    <location>
        <begin position="113"/>
        <end position="135"/>
    </location>
</feature>
<sequence length="141" mass="15187">MKSAYKNRQRSFEIISGSSSSSSSSASLPTQNRHRLSDQFQNNANLKPKMGLFKFLCSVVKWLAIMALIGTAVVVFYTSALVAIPSLWPLLILALLVSVPIVGFFYTAACTAFCIMILFAIFFALFILVVVAGAARAVGAA</sequence>
<accession>A0AA39XH18</accession>
<dbReference type="AlphaFoldDB" id="A0AA39XH18"/>
<dbReference type="Proteomes" id="UP001175000">
    <property type="component" value="Unassembled WGS sequence"/>
</dbReference>
<organism evidence="2 3">
    <name type="scientific">Immersiella caudata</name>
    <dbReference type="NCBI Taxonomy" id="314043"/>
    <lineage>
        <taxon>Eukaryota</taxon>
        <taxon>Fungi</taxon>
        <taxon>Dikarya</taxon>
        <taxon>Ascomycota</taxon>
        <taxon>Pezizomycotina</taxon>
        <taxon>Sordariomycetes</taxon>
        <taxon>Sordariomycetidae</taxon>
        <taxon>Sordariales</taxon>
        <taxon>Lasiosphaeriaceae</taxon>
        <taxon>Immersiella</taxon>
    </lineage>
</organism>
<reference evidence="2" key="1">
    <citation type="submission" date="2023-06" db="EMBL/GenBank/DDBJ databases">
        <title>Genome-scale phylogeny and comparative genomics of the fungal order Sordariales.</title>
        <authorList>
            <consortium name="Lawrence Berkeley National Laboratory"/>
            <person name="Hensen N."/>
            <person name="Bonometti L."/>
            <person name="Westerberg I."/>
            <person name="Brannstrom I.O."/>
            <person name="Guillou S."/>
            <person name="Cros-Aarteil S."/>
            <person name="Calhoun S."/>
            <person name="Haridas S."/>
            <person name="Kuo A."/>
            <person name="Mondo S."/>
            <person name="Pangilinan J."/>
            <person name="Riley R."/>
            <person name="Labutti K."/>
            <person name="Andreopoulos B."/>
            <person name="Lipzen A."/>
            <person name="Chen C."/>
            <person name="Yanf M."/>
            <person name="Daum C."/>
            <person name="Ng V."/>
            <person name="Clum A."/>
            <person name="Steindorff A."/>
            <person name="Ohm R."/>
            <person name="Martin F."/>
            <person name="Silar P."/>
            <person name="Natvig D."/>
            <person name="Lalanne C."/>
            <person name="Gautier V."/>
            <person name="Ament-Velasquez S.L."/>
            <person name="Kruys A."/>
            <person name="Hutchinson M.I."/>
            <person name="Powell A.J."/>
            <person name="Barry K."/>
            <person name="Miller A.N."/>
            <person name="Grigoriev I.V."/>
            <person name="Debuchy R."/>
            <person name="Gladieux P."/>
            <person name="Thoren M.H."/>
            <person name="Johannesson H."/>
        </authorList>
    </citation>
    <scope>NUCLEOTIDE SEQUENCE</scope>
    <source>
        <strain evidence="2">CBS 606.72</strain>
    </source>
</reference>
<evidence type="ECO:0008006" key="4">
    <source>
        <dbReference type="Google" id="ProtNLM"/>
    </source>
</evidence>
<comment type="caution">
    <text evidence="2">The sequence shown here is derived from an EMBL/GenBank/DDBJ whole genome shotgun (WGS) entry which is preliminary data.</text>
</comment>
<evidence type="ECO:0000256" key="1">
    <source>
        <dbReference type="SAM" id="Phobius"/>
    </source>
</evidence>
<feature type="transmembrane region" description="Helical" evidence="1">
    <location>
        <begin position="59"/>
        <end position="80"/>
    </location>
</feature>
<keyword evidence="3" id="KW-1185">Reference proteome</keyword>
<name>A0AA39XH18_9PEZI</name>
<gene>
    <name evidence="2" type="ORF">B0T14DRAFT_561393</name>
</gene>
<dbReference type="EMBL" id="JAULSU010000001">
    <property type="protein sequence ID" value="KAK0633853.1"/>
    <property type="molecule type" value="Genomic_DNA"/>
</dbReference>